<dbReference type="Proteomes" id="UP001528912">
    <property type="component" value="Unassembled WGS sequence"/>
</dbReference>
<feature type="domain" description="DUF427" evidence="1">
    <location>
        <begin position="26"/>
        <end position="117"/>
    </location>
</feature>
<evidence type="ECO:0000259" key="1">
    <source>
        <dbReference type="Pfam" id="PF04248"/>
    </source>
</evidence>
<evidence type="ECO:0000313" key="3">
    <source>
        <dbReference type="Proteomes" id="UP001528912"/>
    </source>
</evidence>
<sequence>MSTERPVESVWDYPRPPAVDASGETVEVHLDGRCIARTGSPLRVLETSHPPTYYLPRSAFERGVLVPVPGTTFCEFKGEAAYFDVVVDEARAPRAAWLYPHPSPGYERLADHVGVMPGAMQGCYVDGERVTPQEGSFYGGWITSRVTGPFKGAPGTLHW</sequence>
<comment type="caution">
    <text evidence="2">The sequence shown here is derived from an EMBL/GenBank/DDBJ whole genome shotgun (WGS) entry which is preliminary data.</text>
</comment>
<dbReference type="Pfam" id="PF04248">
    <property type="entry name" value="NTP_transf_9"/>
    <property type="match status" value="1"/>
</dbReference>
<organism evidence="2 3">
    <name type="scientific">Luteipulveratus flavus</name>
    <dbReference type="NCBI Taxonomy" id="3031728"/>
    <lineage>
        <taxon>Bacteria</taxon>
        <taxon>Bacillati</taxon>
        <taxon>Actinomycetota</taxon>
        <taxon>Actinomycetes</taxon>
        <taxon>Micrococcales</taxon>
        <taxon>Dermacoccaceae</taxon>
        <taxon>Luteipulveratus</taxon>
    </lineage>
</organism>
<proteinExistence type="predicted"/>
<reference evidence="2 3" key="1">
    <citation type="submission" date="2023-03" db="EMBL/GenBank/DDBJ databases">
        <title>YIM 133296 draft genome.</title>
        <authorList>
            <person name="Xiong L."/>
        </authorList>
    </citation>
    <scope>NUCLEOTIDE SEQUENCE [LARGE SCALE GENOMIC DNA]</scope>
    <source>
        <strain evidence="2 3">YIM 133296</strain>
    </source>
</reference>
<evidence type="ECO:0000313" key="2">
    <source>
        <dbReference type="EMBL" id="MDF8266302.1"/>
    </source>
</evidence>
<dbReference type="Gene3D" id="2.170.150.40">
    <property type="entry name" value="Domain of unknown function (DUF427)"/>
    <property type="match status" value="1"/>
</dbReference>
<keyword evidence="3" id="KW-1185">Reference proteome</keyword>
<dbReference type="InterPro" id="IPR038694">
    <property type="entry name" value="DUF427_sf"/>
</dbReference>
<gene>
    <name evidence="2" type="ORF">P4R38_18780</name>
</gene>
<dbReference type="PANTHER" id="PTHR43058:SF1">
    <property type="entry name" value="DUF427 DOMAIN-CONTAINING PROTEIN"/>
    <property type="match status" value="1"/>
</dbReference>
<dbReference type="RefSeq" id="WP_277193492.1">
    <property type="nucleotide sequence ID" value="NZ_JAROAV010000053.1"/>
</dbReference>
<name>A0ABT6CBM0_9MICO</name>
<accession>A0ABT6CBM0</accession>
<protein>
    <submittedName>
        <fullName evidence="2">DUF427 domain-containing protein</fullName>
    </submittedName>
</protein>
<dbReference type="InterPro" id="IPR007361">
    <property type="entry name" value="DUF427"/>
</dbReference>
<dbReference type="EMBL" id="JAROAV010000053">
    <property type="protein sequence ID" value="MDF8266302.1"/>
    <property type="molecule type" value="Genomic_DNA"/>
</dbReference>
<dbReference type="PANTHER" id="PTHR43058">
    <property type="entry name" value="SLR0655 PROTEIN"/>
    <property type="match status" value="1"/>
</dbReference>